<sequence>MTKVTLNWFQSLFVKAAVRTGSFRFVPEWVRATFLPVSLRRLLDGYRKNSAVAACVTTLAFSFPEAPLLAGSMTSDGRFVADYGHPMMQLLRQPNPDMGDVELMQFAITYASIGGNLYLWKQRAVNGKVIAVWPFSDVNVTPIPGGSTAEGFVKEYQFDAGDGKKIPVPKSEMIHWKWMPDPEQPARGIGAIEFAIRDSDRDMEASAYIYALLKNNAVPPVVVTMAEGDELTPKKAARLRKEWQAKMGGDQRGSLAFLEFGMKAEKMGFDLQQLAGEALNAVPEARIAAAFRVPPVVAGLSVGLKRSDYGDQAARRAFTELTLSALWRSLASELRNGLKDDFGVGTNFQLQFDMRQVRALQEEESKRWERVTLAFNRSLLTRAQAKQELGMEAGRGDDVFFVSLATEFIPAGEAVERTTTTNGKTNKRTTNEETNKRTPNEETNTQRTGTRKRIKTNEQIKASGEMRQEKATAGGAALRRVRLDVARRMGQAVAVYYSQLADRVVERAESGKQKAEGRRQKALPDAEDLINATDNATLKTLVKRFFVEVLMLSWETWNYSLGVELAFDLEDPLVTAILRTAGTRVKLIQEETLSALREALSYGSEHGWSIDDLVRGDAEAGIRGLREIVDETYQDRARTIARTELGEAQNQATAQRYRDAGVGLVEILDDGLGDDDEPCIEANGQIWTLEYFAAHSLEHPNCTRAAAPYFGDAEPDKG</sequence>
<feature type="region of interest" description="Disordered" evidence="1">
    <location>
        <begin position="413"/>
        <end position="452"/>
    </location>
</feature>
<dbReference type="Pfam" id="PF04860">
    <property type="entry name" value="Phage_portal"/>
    <property type="match status" value="1"/>
</dbReference>
<reference evidence="2" key="1">
    <citation type="submission" date="2020-03" db="EMBL/GenBank/DDBJ databases">
        <title>The deep terrestrial virosphere.</title>
        <authorList>
            <person name="Holmfeldt K."/>
            <person name="Nilsson E."/>
            <person name="Simone D."/>
            <person name="Lopez-Fernandez M."/>
            <person name="Wu X."/>
            <person name="de Brujin I."/>
            <person name="Lundin D."/>
            <person name="Andersson A."/>
            <person name="Bertilsson S."/>
            <person name="Dopson M."/>
        </authorList>
    </citation>
    <scope>NUCLEOTIDE SEQUENCE</scope>
    <source>
        <strain evidence="2">TM448B01549</strain>
    </source>
</reference>
<evidence type="ECO:0000313" key="2">
    <source>
        <dbReference type="EMBL" id="QJH99308.1"/>
    </source>
</evidence>
<dbReference type="AlphaFoldDB" id="A0A6M3XN80"/>
<proteinExistence type="predicted"/>
<organism evidence="2">
    <name type="scientific">viral metagenome</name>
    <dbReference type="NCBI Taxonomy" id="1070528"/>
    <lineage>
        <taxon>unclassified sequences</taxon>
        <taxon>metagenomes</taxon>
        <taxon>organismal metagenomes</taxon>
    </lineage>
</organism>
<gene>
    <name evidence="2" type="ORF">TM448B01549_0009</name>
</gene>
<dbReference type="InterPro" id="IPR006944">
    <property type="entry name" value="Phage/GTA_portal"/>
</dbReference>
<dbReference type="EMBL" id="MT144781">
    <property type="protein sequence ID" value="QJH99308.1"/>
    <property type="molecule type" value="Genomic_DNA"/>
</dbReference>
<feature type="compositionally biased region" description="Basic and acidic residues" evidence="1">
    <location>
        <begin position="429"/>
        <end position="440"/>
    </location>
</feature>
<protein>
    <submittedName>
        <fullName evidence="2">Putative portal protein</fullName>
    </submittedName>
</protein>
<name>A0A6M3XN80_9ZZZZ</name>
<evidence type="ECO:0000256" key="1">
    <source>
        <dbReference type="SAM" id="MobiDB-lite"/>
    </source>
</evidence>
<accession>A0A6M3XN80</accession>